<evidence type="ECO:0000313" key="2">
    <source>
        <dbReference type="EMBL" id="MFB9149535.1"/>
    </source>
</evidence>
<dbReference type="Proteomes" id="UP001589670">
    <property type="component" value="Unassembled WGS sequence"/>
</dbReference>
<accession>A0ABV5HYN0</accession>
<keyword evidence="3" id="KW-1185">Reference proteome</keyword>
<reference evidence="2 3" key="1">
    <citation type="submission" date="2024-09" db="EMBL/GenBank/DDBJ databases">
        <authorList>
            <person name="Sun Q."/>
            <person name="Mori K."/>
        </authorList>
    </citation>
    <scope>NUCLEOTIDE SEQUENCE [LARGE SCALE GENOMIC DNA]</scope>
    <source>
        <strain evidence="2 3">CECT 9424</strain>
    </source>
</reference>
<organism evidence="2 3">
    <name type="scientific">Roseovarius ramblicola</name>
    <dbReference type="NCBI Taxonomy" id="2022336"/>
    <lineage>
        <taxon>Bacteria</taxon>
        <taxon>Pseudomonadati</taxon>
        <taxon>Pseudomonadota</taxon>
        <taxon>Alphaproteobacteria</taxon>
        <taxon>Rhodobacterales</taxon>
        <taxon>Roseobacteraceae</taxon>
        <taxon>Roseovarius</taxon>
    </lineage>
</organism>
<evidence type="ECO:0000256" key="1">
    <source>
        <dbReference type="SAM" id="MobiDB-lite"/>
    </source>
</evidence>
<dbReference type="EMBL" id="JBHMEC010000011">
    <property type="protein sequence ID" value="MFB9149535.1"/>
    <property type="molecule type" value="Genomic_DNA"/>
</dbReference>
<protein>
    <submittedName>
        <fullName evidence="2">Phage portal protein</fullName>
    </submittedName>
</protein>
<evidence type="ECO:0000313" key="3">
    <source>
        <dbReference type="Proteomes" id="UP001589670"/>
    </source>
</evidence>
<dbReference type="NCBIfam" id="TIGR01539">
    <property type="entry name" value="portal_lambda"/>
    <property type="match status" value="1"/>
</dbReference>
<feature type="region of interest" description="Disordered" evidence="1">
    <location>
        <begin position="1"/>
        <end position="23"/>
    </location>
</feature>
<dbReference type="RefSeq" id="WP_377068548.1">
    <property type="nucleotide sequence ID" value="NZ_JBHMEC010000011.1"/>
</dbReference>
<sequence>MLGMFRRGAPQAREATHEARVEPRLDTPAAAPAAVSDEAVGMRASPIPQVRRKTRHPNLARAALRHFKAGQQDRLTGSWGTTPLTADDIVRRHQRVLVARSREQCANNDYARHFLSLVRRNVVGPRGVQLQAQSRDQDGSLDTLANDAIERAWREWSRAENCDVTGRQSLRSLQTSAVTSAARDGEFMFRIVTGRDAGPWGIALQVIDPQRCDPDYHEDRMRNGHFIRHSIEFNRFGRPLAYHFTTLHPEDDVDAYTVGGRSFVRVPASQIVHGFLPDMVGQKRGLPWTATALWRLQMLGGFENAALVNARVSASKGGFFEWQEGYGPEADEDEEIFMEAEPGQFQELPAGVKFNAWQPQYPSGEFGPFQKAMLRGIASGLDVTYVNLANDLEGVNFSSIRQGTLDEREHWKEMQEWLVESMLHRVFEAWLPRAVLAGRIRVNGNPLRPDRLDKYREVEWQPRRWDWIDPNADVKAAVASKNNLLASPGQLIRDRGRDPDTVWKEIGRDIAAMRDANIPDEYIQIAMGMQLASQGDVQDIQFTEEDEGAKGGQAGE</sequence>
<name>A0ABV5HYN0_9RHOB</name>
<proteinExistence type="predicted"/>
<dbReference type="Pfam" id="PF05136">
    <property type="entry name" value="Phage_portal_2"/>
    <property type="match status" value="1"/>
</dbReference>
<dbReference type="InterPro" id="IPR006429">
    <property type="entry name" value="Phage_lambda_portal"/>
</dbReference>
<gene>
    <name evidence="2" type="ORF">ACFFU4_07195</name>
</gene>
<comment type="caution">
    <text evidence="2">The sequence shown here is derived from an EMBL/GenBank/DDBJ whole genome shotgun (WGS) entry which is preliminary data.</text>
</comment>
<feature type="compositionally biased region" description="Basic and acidic residues" evidence="1">
    <location>
        <begin position="14"/>
        <end position="23"/>
    </location>
</feature>